<name>A0A8S1M5F1_PARPR</name>
<accession>A0A8S1M5F1</accession>
<evidence type="ECO:0000313" key="1">
    <source>
        <dbReference type="EMBL" id="CAD8070424.1"/>
    </source>
</evidence>
<dbReference type="Proteomes" id="UP000688137">
    <property type="component" value="Unassembled WGS sequence"/>
</dbReference>
<evidence type="ECO:0000313" key="2">
    <source>
        <dbReference type="Proteomes" id="UP000688137"/>
    </source>
</evidence>
<comment type="caution">
    <text evidence="1">The sequence shown here is derived from an EMBL/GenBank/DDBJ whole genome shotgun (WGS) entry which is preliminary data.</text>
</comment>
<protein>
    <submittedName>
        <fullName evidence="1">Uncharacterized protein</fullName>
    </submittedName>
</protein>
<dbReference type="AlphaFoldDB" id="A0A8S1M5F1"/>
<reference evidence="1" key="1">
    <citation type="submission" date="2021-01" db="EMBL/GenBank/DDBJ databases">
        <authorList>
            <consortium name="Genoscope - CEA"/>
            <person name="William W."/>
        </authorList>
    </citation>
    <scope>NUCLEOTIDE SEQUENCE</scope>
</reference>
<gene>
    <name evidence="1" type="ORF">PPRIM_AZ9-3.1.T0450225</name>
</gene>
<dbReference type="EMBL" id="CAJJDM010000045">
    <property type="protein sequence ID" value="CAD8070424.1"/>
    <property type="molecule type" value="Genomic_DNA"/>
</dbReference>
<organism evidence="1 2">
    <name type="scientific">Paramecium primaurelia</name>
    <dbReference type="NCBI Taxonomy" id="5886"/>
    <lineage>
        <taxon>Eukaryota</taxon>
        <taxon>Sar</taxon>
        <taxon>Alveolata</taxon>
        <taxon>Ciliophora</taxon>
        <taxon>Intramacronucleata</taxon>
        <taxon>Oligohymenophorea</taxon>
        <taxon>Peniculida</taxon>
        <taxon>Parameciidae</taxon>
        <taxon>Paramecium</taxon>
    </lineage>
</organism>
<sequence length="116" mass="14091">MQRKQQYENDFKNFKEDSSISIDQMLKQQDLAEKQKEICLRNSKTFELFATCMERHEGKIDNFAKYLSIKMLFIEKQALECYKGNTNDREYERCHQRIESQLHDVYNEYYQGLLNL</sequence>
<keyword evidence="2" id="KW-1185">Reference proteome</keyword>
<proteinExistence type="predicted"/>